<dbReference type="RefSeq" id="XP_051359428.1">
    <property type="nucleotide sequence ID" value="XM_051509612.1"/>
</dbReference>
<feature type="region of interest" description="Disordered" evidence="1">
    <location>
        <begin position="365"/>
        <end position="406"/>
    </location>
</feature>
<feature type="compositionally biased region" description="Basic and acidic residues" evidence="1">
    <location>
        <begin position="152"/>
        <end position="163"/>
    </location>
</feature>
<name>A0A9P9XVG6_9HYPO</name>
<keyword evidence="3" id="KW-1185">Reference proteome</keyword>
<dbReference type="GeneID" id="75829824"/>
<dbReference type="Proteomes" id="UP001055219">
    <property type="component" value="Unassembled WGS sequence"/>
</dbReference>
<evidence type="ECO:0000313" key="2">
    <source>
        <dbReference type="EMBL" id="KAI6778572.1"/>
    </source>
</evidence>
<feature type="compositionally biased region" description="Low complexity" evidence="1">
    <location>
        <begin position="178"/>
        <end position="188"/>
    </location>
</feature>
<dbReference type="EMBL" id="JAGIXG020000065">
    <property type="protein sequence ID" value="KAI6778572.1"/>
    <property type="molecule type" value="Genomic_DNA"/>
</dbReference>
<evidence type="ECO:0000256" key="1">
    <source>
        <dbReference type="SAM" id="MobiDB-lite"/>
    </source>
</evidence>
<sequence>MLVSCPQSQLEREQALAEEHTRKERAKFFDNLREEIERSVKASRMEEADTSASNKPSVREKLNDRLVKVWGNEAKDEFSAETDSFVRYVVKLEGKPFSDVLDQLEAAMQIRLRDNTGAKRYKTKLTVPDIQVAADKLGIAISGLPYSKKRGRDSTADASDEKASPPPSNAPRKKPKNSASEASSATKSKTVDNASTPSNTLELIIAPPARRSATPAPGTEHEHGGDAPEPSSPFKLTHTSRTPSPPALVKSSKLKHEIYFDASKETLQGEKTLTPVPSVHASEYREDTKMLDTIDDDRSVDFKQENFHEGGGPSVSDGNKSVLETTDNETVMDVKPVCKFDDTIQHQRSSEPRASVDEIVAAHSVEGNKSALETTPLPIRPQSAKDEVPSTTPPQGPERNSSGELTEASMKTCIKLIAECSICPTTFLDHELNHPSTDDSADTTGSIFSIIGVPVNDLGGGSADTGEDTSNPTLWFLLHVDQRRRFVYAYDFCPSLGLQHHVRTFITGVLSKALQLDKPPRVIPTSPVCLENANDSGYMVVAAACYKAAGFDIPSTEDCLP</sequence>
<reference evidence="2" key="2">
    <citation type="submission" date="2022-07" db="EMBL/GenBank/DDBJ databases">
        <authorList>
            <person name="Goncalves M.F.M."/>
            <person name="Hilario S."/>
            <person name="Van De Peer Y."/>
            <person name="Esteves A.C."/>
            <person name="Alves A."/>
        </authorList>
    </citation>
    <scope>NUCLEOTIDE SEQUENCE</scope>
    <source>
        <strain evidence="2">MUM 19.33</strain>
    </source>
</reference>
<proteinExistence type="predicted"/>
<feature type="compositionally biased region" description="Polar residues" evidence="1">
    <location>
        <begin position="191"/>
        <end position="201"/>
    </location>
</feature>
<gene>
    <name evidence="2" type="ORF">J7T54_003322</name>
</gene>
<accession>A0A9P9XVG6</accession>
<evidence type="ECO:0000313" key="3">
    <source>
        <dbReference type="Proteomes" id="UP001055219"/>
    </source>
</evidence>
<comment type="caution">
    <text evidence="2">The sequence shown here is derived from an EMBL/GenBank/DDBJ whole genome shotgun (WGS) entry which is preliminary data.</text>
</comment>
<feature type="region of interest" description="Disordered" evidence="1">
    <location>
        <begin position="145"/>
        <end position="250"/>
    </location>
</feature>
<protein>
    <submittedName>
        <fullName evidence="2">Uncharacterized protein</fullName>
    </submittedName>
</protein>
<dbReference type="OrthoDB" id="5055018at2759"/>
<organism evidence="2 3">
    <name type="scientific">Emericellopsis cladophorae</name>
    <dbReference type="NCBI Taxonomy" id="2686198"/>
    <lineage>
        <taxon>Eukaryota</taxon>
        <taxon>Fungi</taxon>
        <taxon>Dikarya</taxon>
        <taxon>Ascomycota</taxon>
        <taxon>Pezizomycotina</taxon>
        <taxon>Sordariomycetes</taxon>
        <taxon>Hypocreomycetidae</taxon>
        <taxon>Hypocreales</taxon>
        <taxon>Bionectriaceae</taxon>
        <taxon>Emericellopsis</taxon>
    </lineage>
</organism>
<reference evidence="2" key="1">
    <citation type="journal article" date="2021" name="J Fungi (Basel)">
        <title>Genomic and Metabolomic Analyses of the Marine Fungus Emericellopsis cladophorae: Insights into Saltwater Adaptability Mechanisms and Its Biosynthetic Potential.</title>
        <authorList>
            <person name="Goncalves M.F.M."/>
            <person name="Hilario S."/>
            <person name="Van de Peer Y."/>
            <person name="Esteves A.C."/>
            <person name="Alves A."/>
        </authorList>
    </citation>
    <scope>NUCLEOTIDE SEQUENCE</scope>
    <source>
        <strain evidence="2">MUM 19.33</strain>
    </source>
</reference>
<dbReference type="AlphaFoldDB" id="A0A9P9XVG6"/>
<feature type="compositionally biased region" description="Low complexity" evidence="1">
    <location>
        <begin position="206"/>
        <end position="217"/>
    </location>
</feature>